<keyword evidence="1" id="KW-0862">Zinc</keyword>
<dbReference type="InterPro" id="IPR001878">
    <property type="entry name" value="Znf_CCHC"/>
</dbReference>
<keyword evidence="5" id="KW-1185">Reference proteome</keyword>
<dbReference type="Pfam" id="PF00098">
    <property type="entry name" value="zf-CCHC"/>
    <property type="match status" value="1"/>
</dbReference>
<dbReference type="Gene3D" id="4.10.60.10">
    <property type="entry name" value="Zinc finger, CCHC-type"/>
    <property type="match status" value="1"/>
</dbReference>
<dbReference type="GO" id="GO:0008270">
    <property type="term" value="F:zinc ion binding"/>
    <property type="evidence" value="ECO:0007669"/>
    <property type="project" value="UniProtKB-KW"/>
</dbReference>
<dbReference type="GO" id="GO:0003676">
    <property type="term" value="F:nucleic acid binding"/>
    <property type="evidence" value="ECO:0007669"/>
    <property type="project" value="InterPro"/>
</dbReference>
<accession>A0A484MK36</accession>
<dbReference type="PROSITE" id="PS50158">
    <property type="entry name" value="ZF_CCHC"/>
    <property type="match status" value="1"/>
</dbReference>
<gene>
    <name evidence="4" type="ORF">CCAM_LOCUS30941</name>
</gene>
<name>A0A484MK36_9ASTE</name>
<dbReference type="InterPro" id="IPR046796">
    <property type="entry name" value="Transposase_32_dom"/>
</dbReference>
<dbReference type="InterPro" id="IPR036875">
    <property type="entry name" value="Znf_CCHC_sf"/>
</dbReference>
<dbReference type="AlphaFoldDB" id="A0A484MK36"/>
<dbReference type="PANTHER" id="PTHR34676">
    <property type="entry name" value="DUF4219 DOMAIN-CONTAINING PROTEIN-RELATED"/>
    <property type="match status" value="1"/>
</dbReference>
<evidence type="ECO:0000256" key="2">
    <source>
        <dbReference type="SAM" id="MobiDB-lite"/>
    </source>
</evidence>
<dbReference type="SUPFAM" id="SSF57756">
    <property type="entry name" value="Retrovirus zinc finger-like domains"/>
    <property type="match status" value="1"/>
</dbReference>
<organism evidence="4 5">
    <name type="scientific">Cuscuta campestris</name>
    <dbReference type="NCBI Taxonomy" id="132261"/>
    <lineage>
        <taxon>Eukaryota</taxon>
        <taxon>Viridiplantae</taxon>
        <taxon>Streptophyta</taxon>
        <taxon>Embryophyta</taxon>
        <taxon>Tracheophyta</taxon>
        <taxon>Spermatophyta</taxon>
        <taxon>Magnoliopsida</taxon>
        <taxon>eudicotyledons</taxon>
        <taxon>Gunneridae</taxon>
        <taxon>Pentapetalae</taxon>
        <taxon>asterids</taxon>
        <taxon>lamiids</taxon>
        <taxon>Solanales</taxon>
        <taxon>Convolvulaceae</taxon>
        <taxon>Cuscuteae</taxon>
        <taxon>Cuscuta</taxon>
        <taxon>Cuscuta subgen. Grammica</taxon>
        <taxon>Cuscuta sect. Cleistogrammica</taxon>
    </lineage>
</organism>
<protein>
    <recommendedName>
        <fullName evidence="3">CCHC-type domain-containing protein</fullName>
    </recommendedName>
</protein>
<dbReference type="EMBL" id="OOIL02003759">
    <property type="protein sequence ID" value="VFQ89165.1"/>
    <property type="molecule type" value="Genomic_DNA"/>
</dbReference>
<proteinExistence type="predicted"/>
<dbReference type="SMART" id="SM00343">
    <property type="entry name" value="ZnF_C2HC"/>
    <property type="match status" value="1"/>
</dbReference>
<dbReference type="PANTHER" id="PTHR34676:SF17">
    <property type="entry name" value="OS06G0684500 PROTEIN"/>
    <property type="match status" value="1"/>
</dbReference>
<keyword evidence="1" id="KW-0479">Metal-binding</keyword>
<dbReference type="Proteomes" id="UP000595140">
    <property type="component" value="Unassembled WGS sequence"/>
</dbReference>
<evidence type="ECO:0000256" key="1">
    <source>
        <dbReference type="PROSITE-ProRule" id="PRU00047"/>
    </source>
</evidence>
<evidence type="ECO:0000313" key="4">
    <source>
        <dbReference type="EMBL" id="VFQ89165.1"/>
    </source>
</evidence>
<keyword evidence="1" id="KW-0863">Zinc-finger</keyword>
<feature type="domain" description="CCHC-type" evidence="3">
    <location>
        <begin position="276"/>
        <end position="291"/>
    </location>
</feature>
<dbReference type="Pfam" id="PF14223">
    <property type="entry name" value="Retrotran_gag_2"/>
    <property type="match status" value="1"/>
</dbReference>
<evidence type="ECO:0000313" key="5">
    <source>
        <dbReference type="Proteomes" id="UP000595140"/>
    </source>
</evidence>
<feature type="region of interest" description="Disordered" evidence="2">
    <location>
        <begin position="685"/>
        <end position="713"/>
    </location>
</feature>
<evidence type="ECO:0000259" key="3">
    <source>
        <dbReference type="PROSITE" id="PS50158"/>
    </source>
</evidence>
<dbReference type="OrthoDB" id="696017at2759"/>
<sequence>MDSMNSQSITKPPFFNGDNYGYWKMRMENFIQSIDYDLWIVTTHGPFVLMTTVGEHQVPTPMDKLTTEDKKKLSLNAKALNILFCALGQDEFARVSSCKSAKEAWKLLEATHEGDKDTKATKIALGTSEYENFKMKAGESVQDMNKRFNLIVNNLSKLNKVYPTSEINAKIIFSLPREWHSLVVNLLPKCADVETSTIWRSLCSHELLLKKMKEEEQVPIIKKTMALKIDNHPESEGESDEELAMFKRYKKFMKWNKGESSKRFPSKKGKPNQITCYECGNVGHIKPECPNLKKKEELKKGKKKALKVTWDDLNSDESDSDQSQEENANTCFMASNDEEEAYADPHIIEGRTLKQDDIPVPVLELIQEQGWSFFLQLQAPVYPDLVHQFYSSMKYYPEDPSITAVVVVKTFGFNTQNLSEWFHLERQGVSTYCKKGWITDSGDFNSDSCLRVLNNIALNHVFEDPNYFLRRPNVQDLPANRFILLKILKENVIPVLNKDKQVGVYECTLLYWLLTHKKINLPSIILKHMYECSGRQNKPYGMLLTHIFAKREILEVRPSRVRYLDAECLGYCGLVKIGEEYYMKKEFQNLDEATRAAYGPRRSLPSVPSTSRAPRAEAAENANTDVPVRAPRVKRSKSASHASSASLLHRHSQMASTSKNPFKKFKKFILKTVVAPMKKIQESLDDLSDRMKKMEDCENRQKQNEDRASRRRR</sequence>
<feature type="region of interest" description="Disordered" evidence="2">
    <location>
        <begin position="599"/>
        <end position="658"/>
    </location>
</feature>
<dbReference type="Pfam" id="PF20167">
    <property type="entry name" value="Transposase_32"/>
    <property type="match status" value="1"/>
</dbReference>
<reference evidence="4 5" key="1">
    <citation type="submission" date="2018-04" db="EMBL/GenBank/DDBJ databases">
        <authorList>
            <person name="Vogel A."/>
        </authorList>
    </citation>
    <scope>NUCLEOTIDE SEQUENCE [LARGE SCALE GENOMIC DNA]</scope>
</reference>